<evidence type="ECO:0000256" key="2">
    <source>
        <dbReference type="ARBA" id="ARBA00009607"/>
    </source>
</evidence>
<dbReference type="AlphaFoldDB" id="A0AAW1QE77"/>
<keyword evidence="4" id="KW-0914">Notch signaling pathway</keyword>
<evidence type="ECO:0000313" key="9">
    <source>
        <dbReference type="Proteomes" id="UP001489004"/>
    </source>
</evidence>
<protein>
    <recommendedName>
        <fullName evidence="10">Gamma-secretase subunit PEN-2</fullName>
    </recommendedName>
</protein>
<dbReference type="EMBL" id="JALJOR010000003">
    <property type="protein sequence ID" value="KAK9819703.1"/>
    <property type="molecule type" value="Genomic_DNA"/>
</dbReference>
<name>A0AAW1QE77_9CHLO</name>
<dbReference type="PANTHER" id="PTHR16318:SF0">
    <property type="entry name" value="GAMMA-SECRETASE SUBUNIT PEN-2"/>
    <property type="match status" value="1"/>
</dbReference>
<dbReference type="InterPro" id="IPR019379">
    <property type="entry name" value="Gamma_Secretase_Asp_P_PEN2"/>
</dbReference>
<dbReference type="Pfam" id="PF10251">
    <property type="entry name" value="PEN-2"/>
    <property type="match status" value="1"/>
</dbReference>
<dbReference type="GO" id="GO:0070765">
    <property type="term" value="C:gamma-secretase complex"/>
    <property type="evidence" value="ECO:0007669"/>
    <property type="project" value="TreeGrafter"/>
</dbReference>
<comment type="similarity">
    <text evidence="2">Belongs to the PEN-2 family.</text>
</comment>
<keyword evidence="6 7" id="KW-0472">Membrane</keyword>
<proteinExistence type="inferred from homology"/>
<gene>
    <name evidence="8" type="ORF">WJX72_001443</name>
</gene>
<sequence>MWFVNVWFFWADFRSGRDPVLRKYTRRSAVGFLLVSAIFLPWMLTFMIGQAAVVGDAVFNRWNAAGLDLSALGLVT</sequence>
<evidence type="ECO:0000256" key="6">
    <source>
        <dbReference type="ARBA" id="ARBA00023136"/>
    </source>
</evidence>
<organism evidence="8 9">
    <name type="scientific">[Myrmecia] bisecta</name>
    <dbReference type="NCBI Taxonomy" id="41462"/>
    <lineage>
        <taxon>Eukaryota</taxon>
        <taxon>Viridiplantae</taxon>
        <taxon>Chlorophyta</taxon>
        <taxon>core chlorophytes</taxon>
        <taxon>Trebouxiophyceae</taxon>
        <taxon>Trebouxiales</taxon>
        <taxon>Trebouxiaceae</taxon>
        <taxon>Myrmecia</taxon>
    </lineage>
</organism>
<evidence type="ECO:0000256" key="1">
    <source>
        <dbReference type="ARBA" id="ARBA00004141"/>
    </source>
</evidence>
<dbReference type="Proteomes" id="UP001489004">
    <property type="component" value="Unassembled WGS sequence"/>
</dbReference>
<evidence type="ECO:0008006" key="10">
    <source>
        <dbReference type="Google" id="ProtNLM"/>
    </source>
</evidence>
<comment type="subcellular location">
    <subcellularLocation>
        <location evidence="1">Membrane</location>
        <topology evidence="1">Multi-pass membrane protein</topology>
    </subcellularLocation>
</comment>
<accession>A0AAW1QE77</accession>
<evidence type="ECO:0000256" key="7">
    <source>
        <dbReference type="SAM" id="Phobius"/>
    </source>
</evidence>
<evidence type="ECO:0000256" key="5">
    <source>
        <dbReference type="ARBA" id="ARBA00022989"/>
    </source>
</evidence>
<feature type="transmembrane region" description="Helical" evidence="7">
    <location>
        <begin position="30"/>
        <end position="53"/>
    </location>
</feature>
<evidence type="ECO:0000256" key="3">
    <source>
        <dbReference type="ARBA" id="ARBA00022692"/>
    </source>
</evidence>
<keyword evidence="5 7" id="KW-1133">Transmembrane helix</keyword>
<keyword evidence="3 7" id="KW-0812">Transmembrane</keyword>
<dbReference type="PANTHER" id="PTHR16318">
    <property type="entry name" value="GAMMA-SECRETASE SUBUNIT PEN-2"/>
    <property type="match status" value="1"/>
</dbReference>
<evidence type="ECO:0000256" key="4">
    <source>
        <dbReference type="ARBA" id="ARBA00022976"/>
    </source>
</evidence>
<dbReference type="GO" id="GO:0007219">
    <property type="term" value="P:Notch signaling pathway"/>
    <property type="evidence" value="ECO:0007669"/>
    <property type="project" value="UniProtKB-KW"/>
</dbReference>
<reference evidence="8 9" key="1">
    <citation type="journal article" date="2024" name="Nat. Commun.">
        <title>Phylogenomics reveals the evolutionary origins of lichenization in chlorophyte algae.</title>
        <authorList>
            <person name="Puginier C."/>
            <person name="Libourel C."/>
            <person name="Otte J."/>
            <person name="Skaloud P."/>
            <person name="Haon M."/>
            <person name="Grisel S."/>
            <person name="Petersen M."/>
            <person name="Berrin J.G."/>
            <person name="Delaux P.M."/>
            <person name="Dal Grande F."/>
            <person name="Keller J."/>
        </authorList>
    </citation>
    <scope>NUCLEOTIDE SEQUENCE [LARGE SCALE GENOMIC DNA]</scope>
    <source>
        <strain evidence="8 9">SAG 2043</strain>
    </source>
</reference>
<comment type="caution">
    <text evidence="8">The sequence shown here is derived from an EMBL/GenBank/DDBJ whole genome shotgun (WGS) entry which is preliminary data.</text>
</comment>
<keyword evidence="9" id="KW-1185">Reference proteome</keyword>
<evidence type="ECO:0000313" key="8">
    <source>
        <dbReference type="EMBL" id="KAK9819703.1"/>
    </source>
</evidence>